<dbReference type="SMART" id="SM00855">
    <property type="entry name" value="PGAM"/>
    <property type="match status" value="1"/>
</dbReference>
<feature type="binding site" evidence="3">
    <location>
        <begin position="8"/>
        <end position="15"/>
    </location>
    <ligand>
        <name>substrate</name>
    </ligand>
</feature>
<dbReference type="GO" id="GO:0004331">
    <property type="term" value="F:fructose-2,6-bisphosphate 2-phosphatase activity"/>
    <property type="evidence" value="ECO:0007669"/>
    <property type="project" value="TreeGrafter"/>
</dbReference>
<evidence type="ECO:0000256" key="2">
    <source>
        <dbReference type="PIRSR" id="PIRSR613078-1"/>
    </source>
</evidence>
<dbReference type="PANTHER" id="PTHR46517">
    <property type="entry name" value="FRUCTOSE-2,6-BISPHOSPHATASE TIGAR"/>
    <property type="match status" value="1"/>
</dbReference>
<dbReference type="VEuPathDB" id="FungiDB:SPRG_18482"/>
<feature type="active site" description="Proton donor/acceptor" evidence="2">
    <location>
        <position position="86"/>
    </location>
</feature>
<feature type="binding site" evidence="3">
    <location>
        <begin position="86"/>
        <end position="89"/>
    </location>
    <ligand>
        <name>substrate</name>
    </ligand>
</feature>
<keyword evidence="5" id="KW-1185">Reference proteome</keyword>
<evidence type="ECO:0000313" key="4">
    <source>
        <dbReference type="EMBL" id="KDO15974.1"/>
    </source>
</evidence>
<accession>A0A067BC80</accession>
<keyword evidence="1" id="KW-0378">Hydrolase</keyword>
<dbReference type="CDD" id="cd07067">
    <property type="entry name" value="HP_PGM_like"/>
    <property type="match status" value="1"/>
</dbReference>
<evidence type="ECO:0000256" key="3">
    <source>
        <dbReference type="PIRSR" id="PIRSR613078-2"/>
    </source>
</evidence>
<dbReference type="InterPro" id="IPR029033">
    <property type="entry name" value="His_PPase_superfam"/>
</dbReference>
<sequence>MVELWLVRHGATAWNAEGRWQGQTDVPLSAVGEAQALALGDHLRALHASQPFDAIVSSDLSRAADTARAIGLALALPVALDEQLREEQYGVLEGHT</sequence>
<feature type="binding site" evidence="3">
    <location>
        <position position="62"/>
    </location>
    <ligand>
        <name>substrate</name>
    </ligand>
</feature>
<gene>
    <name evidence="4" type="ORF">SPRG_18482</name>
</gene>
<dbReference type="AlphaFoldDB" id="A0A067BC80"/>
<dbReference type="InterPro" id="IPR013078">
    <property type="entry name" value="His_Pase_superF_clade-1"/>
</dbReference>
<dbReference type="OrthoDB" id="78184at2759"/>
<evidence type="ECO:0000313" key="5">
    <source>
        <dbReference type="Proteomes" id="UP000030745"/>
    </source>
</evidence>
<feature type="active site" description="Tele-phosphohistidine intermediate" evidence="2">
    <location>
        <position position="9"/>
    </location>
</feature>
<dbReference type="GO" id="GO:0043456">
    <property type="term" value="P:regulation of pentose-phosphate shunt"/>
    <property type="evidence" value="ECO:0007669"/>
    <property type="project" value="TreeGrafter"/>
</dbReference>
<dbReference type="Pfam" id="PF00300">
    <property type="entry name" value="His_Phos_1"/>
    <property type="match status" value="1"/>
</dbReference>
<dbReference type="Proteomes" id="UP000030745">
    <property type="component" value="Unassembled WGS sequence"/>
</dbReference>
<evidence type="ECO:0000256" key="1">
    <source>
        <dbReference type="ARBA" id="ARBA00022801"/>
    </source>
</evidence>
<dbReference type="InterPro" id="IPR051695">
    <property type="entry name" value="Phosphoglycerate_Mutase"/>
</dbReference>
<dbReference type="SUPFAM" id="SSF53254">
    <property type="entry name" value="Phosphoglycerate mutase-like"/>
    <property type="match status" value="1"/>
</dbReference>
<dbReference type="PIRSF" id="PIRSF000709">
    <property type="entry name" value="6PFK_2-Ptase"/>
    <property type="match status" value="1"/>
</dbReference>
<dbReference type="STRING" id="695850.A0A067BC80"/>
<organism evidence="4 5">
    <name type="scientific">Saprolegnia parasitica (strain CBS 223.65)</name>
    <dbReference type="NCBI Taxonomy" id="695850"/>
    <lineage>
        <taxon>Eukaryota</taxon>
        <taxon>Sar</taxon>
        <taxon>Stramenopiles</taxon>
        <taxon>Oomycota</taxon>
        <taxon>Saprolegniomycetes</taxon>
        <taxon>Saprolegniales</taxon>
        <taxon>Saprolegniaceae</taxon>
        <taxon>Saprolegnia</taxon>
    </lineage>
</organism>
<protein>
    <recommendedName>
        <fullName evidence="6">Phosphoglycerate mutase</fullName>
    </recommendedName>
</protein>
<dbReference type="RefSeq" id="XP_012213316.1">
    <property type="nucleotide sequence ID" value="XM_012357926.1"/>
</dbReference>
<reference evidence="4 5" key="1">
    <citation type="journal article" date="2013" name="PLoS Genet.">
        <title>Distinctive expansion of potential virulence genes in the genome of the oomycete fish pathogen Saprolegnia parasitica.</title>
        <authorList>
            <person name="Jiang R.H."/>
            <person name="de Bruijn I."/>
            <person name="Haas B.J."/>
            <person name="Belmonte R."/>
            <person name="Lobach L."/>
            <person name="Christie J."/>
            <person name="van den Ackerveken G."/>
            <person name="Bottin A."/>
            <person name="Bulone V."/>
            <person name="Diaz-Moreno S.M."/>
            <person name="Dumas B."/>
            <person name="Fan L."/>
            <person name="Gaulin E."/>
            <person name="Govers F."/>
            <person name="Grenville-Briggs L.J."/>
            <person name="Horner N.R."/>
            <person name="Levin J.Z."/>
            <person name="Mammella M."/>
            <person name="Meijer H.J."/>
            <person name="Morris P."/>
            <person name="Nusbaum C."/>
            <person name="Oome S."/>
            <person name="Phillips A.J."/>
            <person name="van Rooyen D."/>
            <person name="Rzeszutek E."/>
            <person name="Saraiva M."/>
            <person name="Secombes C.J."/>
            <person name="Seidl M.F."/>
            <person name="Snel B."/>
            <person name="Stassen J.H."/>
            <person name="Sykes S."/>
            <person name="Tripathy S."/>
            <person name="van den Berg H."/>
            <person name="Vega-Arreguin J.C."/>
            <person name="Wawra S."/>
            <person name="Young S.K."/>
            <person name="Zeng Q."/>
            <person name="Dieguez-Uribeondo J."/>
            <person name="Russ C."/>
            <person name="Tyler B.M."/>
            <person name="van West P."/>
        </authorList>
    </citation>
    <scope>NUCLEOTIDE SEQUENCE [LARGE SCALE GENOMIC DNA]</scope>
    <source>
        <strain evidence="4 5">CBS 223.65</strain>
    </source>
</reference>
<dbReference type="PANTHER" id="PTHR46517:SF1">
    <property type="entry name" value="FRUCTOSE-2,6-BISPHOSPHATASE TIGAR"/>
    <property type="match status" value="1"/>
</dbReference>
<dbReference type="GO" id="GO:0005829">
    <property type="term" value="C:cytosol"/>
    <property type="evidence" value="ECO:0007669"/>
    <property type="project" value="TreeGrafter"/>
</dbReference>
<dbReference type="GeneID" id="24140007"/>
<dbReference type="GO" id="GO:0045820">
    <property type="term" value="P:negative regulation of glycolytic process"/>
    <property type="evidence" value="ECO:0007669"/>
    <property type="project" value="TreeGrafter"/>
</dbReference>
<evidence type="ECO:0008006" key="6">
    <source>
        <dbReference type="Google" id="ProtNLM"/>
    </source>
</evidence>
<dbReference type="EMBL" id="KK584428">
    <property type="protein sequence ID" value="KDO15974.1"/>
    <property type="molecule type" value="Genomic_DNA"/>
</dbReference>
<name>A0A067BC80_SAPPC</name>
<dbReference type="Gene3D" id="3.40.50.1240">
    <property type="entry name" value="Phosphoglycerate mutase-like"/>
    <property type="match status" value="1"/>
</dbReference>
<proteinExistence type="predicted"/>
<feature type="non-terminal residue" evidence="4">
    <location>
        <position position="96"/>
    </location>
</feature>
<dbReference type="KEGG" id="spar:SPRG_18482"/>